<dbReference type="AlphaFoldDB" id="A0A8T3BDZ6"/>
<dbReference type="Proteomes" id="UP000829196">
    <property type="component" value="Unassembled WGS sequence"/>
</dbReference>
<reference evidence="2" key="1">
    <citation type="journal article" date="2022" name="Front. Genet.">
        <title>Chromosome-Scale Assembly of the Dendrobium nobile Genome Provides Insights Into the Molecular Mechanism of the Biosynthesis of the Medicinal Active Ingredient of Dendrobium.</title>
        <authorList>
            <person name="Xu Q."/>
            <person name="Niu S.-C."/>
            <person name="Li K.-L."/>
            <person name="Zheng P.-J."/>
            <person name="Zhang X.-J."/>
            <person name="Jia Y."/>
            <person name="Liu Y."/>
            <person name="Niu Y.-X."/>
            <person name="Yu L.-H."/>
            <person name="Chen D.-F."/>
            <person name="Zhang G.-Q."/>
        </authorList>
    </citation>
    <scope>NUCLEOTIDE SEQUENCE</scope>
    <source>
        <tissue evidence="2">Leaf</tissue>
    </source>
</reference>
<comment type="caution">
    <text evidence="2">The sequence shown here is derived from an EMBL/GenBank/DDBJ whole genome shotgun (WGS) entry which is preliminary data.</text>
</comment>
<proteinExistence type="predicted"/>
<keyword evidence="1" id="KW-0812">Transmembrane</keyword>
<evidence type="ECO:0000313" key="3">
    <source>
        <dbReference type="Proteomes" id="UP000829196"/>
    </source>
</evidence>
<sequence length="68" mass="7382">MNQTGKDTILISYIGIFFTFLASTEVRWVGSTPFLNSFSYLPVSLILLCDACSLAGAFNGGEDLQRAV</sequence>
<keyword evidence="1" id="KW-1133">Transmembrane helix</keyword>
<feature type="transmembrane region" description="Helical" evidence="1">
    <location>
        <begin position="40"/>
        <end position="58"/>
    </location>
</feature>
<feature type="transmembrane region" description="Helical" evidence="1">
    <location>
        <begin position="9"/>
        <end position="28"/>
    </location>
</feature>
<evidence type="ECO:0000256" key="1">
    <source>
        <dbReference type="SAM" id="Phobius"/>
    </source>
</evidence>
<keyword evidence="3" id="KW-1185">Reference proteome</keyword>
<accession>A0A8T3BDZ6</accession>
<organism evidence="2 3">
    <name type="scientific">Dendrobium nobile</name>
    <name type="common">Orchid</name>
    <dbReference type="NCBI Taxonomy" id="94219"/>
    <lineage>
        <taxon>Eukaryota</taxon>
        <taxon>Viridiplantae</taxon>
        <taxon>Streptophyta</taxon>
        <taxon>Embryophyta</taxon>
        <taxon>Tracheophyta</taxon>
        <taxon>Spermatophyta</taxon>
        <taxon>Magnoliopsida</taxon>
        <taxon>Liliopsida</taxon>
        <taxon>Asparagales</taxon>
        <taxon>Orchidaceae</taxon>
        <taxon>Epidendroideae</taxon>
        <taxon>Malaxideae</taxon>
        <taxon>Dendrobiinae</taxon>
        <taxon>Dendrobium</taxon>
    </lineage>
</organism>
<evidence type="ECO:0000313" key="2">
    <source>
        <dbReference type="EMBL" id="KAI0511302.1"/>
    </source>
</evidence>
<name>A0A8T3BDZ6_DENNO</name>
<protein>
    <submittedName>
        <fullName evidence="2">Uncharacterized protein</fullName>
    </submittedName>
</protein>
<dbReference type="EMBL" id="JAGYWB010000009">
    <property type="protein sequence ID" value="KAI0511302.1"/>
    <property type="molecule type" value="Genomic_DNA"/>
</dbReference>
<gene>
    <name evidence="2" type="ORF">KFK09_011927</name>
</gene>
<keyword evidence="1" id="KW-0472">Membrane</keyword>